<keyword evidence="1" id="KW-0732">Signal</keyword>
<evidence type="ECO:0000313" key="3">
    <source>
        <dbReference type="RefSeq" id="XP_031414543.1"/>
    </source>
</evidence>
<gene>
    <name evidence="3" type="primary">si:ch211-266a5.12</name>
</gene>
<accession>A0A6P8EEX8</accession>
<dbReference type="GeneID" id="116218182"/>
<reference evidence="3" key="1">
    <citation type="submission" date="2025-08" db="UniProtKB">
        <authorList>
            <consortium name="RefSeq"/>
        </authorList>
    </citation>
    <scope>IDENTIFICATION</scope>
</reference>
<evidence type="ECO:0000256" key="1">
    <source>
        <dbReference type="SAM" id="SignalP"/>
    </source>
</evidence>
<dbReference type="AlphaFoldDB" id="A0A6P8EEX8"/>
<dbReference type="OrthoDB" id="8846145at2759"/>
<protein>
    <submittedName>
        <fullName evidence="3">Uncharacterized protein si:ch211-266a5.12</fullName>
    </submittedName>
</protein>
<sequence length="200" mass="22826">MLGILLLVATVSTWGLPVTGYTVGCVPRRLCVDKDALQELAQSVAHNISSSHDRRILLKMKQFRKITRWPKLHGCVMIRVADFYDHVLRRKLGMTENDHVGDRRGPFVDLMGLMQHLDDCVRVDEMKCQGLNAKAEKMPLIETPPVKKMQPREWAILQIQQLNQAMKNISDAETLSKAIDELKVLHNYIKGSGVRNWSKE</sequence>
<evidence type="ECO:0000313" key="2">
    <source>
        <dbReference type="Proteomes" id="UP000515152"/>
    </source>
</evidence>
<feature type="signal peptide" evidence="1">
    <location>
        <begin position="1"/>
        <end position="15"/>
    </location>
</feature>
<name>A0A6P8EEX8_CLUHA</name>
<dbReference type="Proteomes" id="UP000515152">
    <property type="component" value="Chromosome 21"/>
</dbReference>
<dbReference type="KEGG" id="char:116218182"/>
<feature type="chain" id="PRO_5027665498" evidence="1">
    <location>
        <begin position="16"/>
        <end position="200"/>
    </location>
</feature>
<proteinExistence type="predicted"/>
<dbReference type="RefSeq" id="XP_031414543.1">
    <property type="nucleotide sequence ID" value="XM_031558683.2"/>
</dbReference>
<keyword evidence="2" id="KW-1185">Reference proteome</keyword>
<organism evidence="2 3">
    <name type="scientific">Clupea harengus</name>
    <name type="common">Atlantic herring</name>
    <dbReference type="NCBI Taxonomy" id="7950"/>
    <lineage>
        <taxon>Eukaryota</taxon>
        <taxon>Metazoa</taxon>
        <taxon>Chordata</taxon>
        <taxon>Craniata</taxon>
        <taxon>Vertebrata</taxon>
        <taxon>Euteleostomi</taxon>
        <taxon>Actinopterygii</taxon>
        <taxon>Neopterygii</taxon>
        <taxon>Teleostei</taxon>
        <taxon>Clupei</taxon>
        <taxon>Clupeiformes</taxon>
        <taxon>Clupeoidei</taxon>
        <taxon>Clupeidae</taxon>
        <taxon>Clupea</taxon>
    </lineage>
</organism>